<proteinExistence type="predicted"/>
<evidence type="ECO:0000256" key="1">
    <source>
        <dbReference type="SAM" id="Coils"/>
    </source>
</evidence>
<reference evidence="2" key="1">
    <citation type="journal article" date="2021" name="Proc. Natl. Acad. Sci. U.S.A.">
        <title>A Catalog of Tens of Thousands of Viruses from Human Metagenomes Reveals Hidden Associations with Chronic Diseases.</title>
        <authorList>
            <person name="Tisza M.J."/>
            <person name="Buck C.B."/>
        </authorList>
    </citation>
    <scope>NUCLEOTIDE SEQUENCE</scope>
    <source>
        <strain evidence="2">CtHip2</strain>
    </source>
</reference>
<feature type="coiled-coil region" evidence="1">
    <location>
        <begin position="7"/>
        <end position="41"/>
    </location>
</feature>
<name>A0A8S5RW56_9CAUD</name>
<organism evidence="2">
    <name type="scientific">Siphoviridae sp. ctHip2</name>
    <dbReference type="NCBI Taxonomy" id="2827830"/>
    <lineage>
        <taxon>Viruses</taxon>
        <taxon>Duplodnaviria</taxon>
        <taxon>Heunggongvirae</taxon>
        <taxon>Uroviricota</taxon>
        <taxon>Caudoviricetes</taxon>
    </lineage>
</organism>
<accession>A0A8S5RW56</accession>
<sequence>MENTEYIELIMAQVEQLDKIADNLSDKYKTAKNILKEYTTKVKESPRGTFTESINPSELCNRNEAIELLVEENRTFEVIDAEYLMNIRFIKTLVLAHQDTILAYKISKRLKTQNGK</sequence>
<protein>
    <submittedName>
        <fullName evidence="2">Uncharacterized protein</fullName>
    </submittedName>
</protein>
<dbReference type="EMBL" id="BK032497">
    <property type="protein sequence ID" value="DAF43004.1"/>
    <property type="molecule type" value="Genomic_DNA"/>
</dbReference>
<evidence type="ECO:0000313" key="2">
    <source>
        <dbReference type="EMBL" id="DAF43004.1"/>
    </source>
</evidence>
<keyword evidence="1" id="KW-0175">Coiled coil</keyword>